<name>A0ABV3BAI8_9ACTN</name>
<reference evidence="2 3" key="1">
    <citation type="submission" date="2024-06" db="EMBL/GenBank/DDBJ databases">
        <title>The Natural Products Discovery Center: Release of the First 8490 Sequenced Strains for Exploring Actinobacteria Biosynthetic Diversity.</title>
        <authorList>
            <person name="Kalkreuter E."/>
            <person name="Kautsar S.A."/>
            <person name="Yang D."/>
            <person name="Bader C.D."/>
            <person name="Teijaro C.N."/>
            <person name="Fluegel L."/>
            <person name="Davis C.M."/>
            <person name="Simpson J.R."/>
            <person name="Lauterbach L."/>
            <person name="Steele A.D."/>
            <person name="Gui C."/>
            <person name="Meng S."/>
            <person name="Li G."/>
            <person name="Viehrig K."/>
            <person name="Ye F."/>
            <person name="Su P."/>
            <person name="Kiefer A.F."/>
            <person name="Nichols A."/>
            <person name="Cepeda A.J."/>
            <person name="Yan W."/>
            <person name="Fan B."/>
            <person name="Jiang Y."/>
            <person name="Adhikari A."/>
            <person name="Zheng C.-J."/>
            <person name="Schuster L."/>
            <person name="Cowan T.M."/>
            <person name="Smanski M.J."/>
            <person name="Chevrette M.G."/>
            <person name="De Carvalho L.P.S."/>
            <person name="Shen B."/>
        </authorList>
    </citation>
    <scope>NUCLEOTIDE SEQUENCE [LARGE SCALE GENOMIC DNA]</scope>
    <source>
        <strain evidence="2 3">NPDC046851</strain>
    </source>
</reference>
<dbReference type="InterPro" id="IPR008969">
    <property type="entry name" value="CarboxyPept-like_regulatory"/>
</dbReference>
<keyword evidence="3" id="KW-1185">Reference proteome</keyword>
<dbReference type="EMBL" id="JBEYXT010000284">
    <property type="protein sequence ID" value="MEU6806244.1"/>
    <property type="molecule type" value="Genomic_DNA"/>
</dbReference>
<dbReference type="Gene3D" id="2.60.40.1120">
    <property type="entry name" value="Carboxypeptidase-like, regulatory domain"/>
    <property type="match status" value="1"/>
</dbReference>
<protein>
    <submittedName>
        <fullName evidence="2">Carboxypeptidase-like regulatory domain-containing protein</fullName>
    </submittedName>
</protein>
<feature type="region of interest" description="Disordered" evidence="1">
    <location>
        <begin position="33"/>
        <end position="92"/>
    </location>
</feature>
<organism evidence="2 3">
    <name type="scientific">Streptomyces neyagawaensis</name>
    <dbReference type="NCBI Taxonomy" id="42238"/>
    <lineage>
        <taxon>Bacteria</taxon>
        <taxon>Bacillati</taxon>
        <taxon>Actinomycetota</taxon>
        <taxon>Actinomycetes</taxon>
        <taxon>Kitasatosporales</taxon>
        <taxon>Streptomycetaceae</taxon>
        <taxon>Streptomyces</taxon>
    </lineage>
</organism>
<sequence length="186" mass="18994">MTSKPVLRLRQRSGRWLCVAALLGGLSLVGGCGDSPEDEDSADVGTSTIGGLLDGGSTDGGSTDGGSTDGGSTDGGTGAADGGDDGGYNPGLGENVVVGQVLDEAGSPVEGVRVTFYTVPRNGFYETYTAADGTYAYKLPDGVYQTFAFYGDPGTELDNVVPVDLPGSSFTVPPDQEINFLWAPYD</sequence>
<accession>A0ABV3BAI8</accession>
<dbReference type="RefSeq" id="WP_359701750.1">
    <property type="nucleotide sequence ID" value="NZ_JBEYXT010000284.1"/>
</dbReference>
<gene>
    <name evidence="2" type="ORF">ABZ931_35430</name>
</gene>
<evidence type="ECO:0000313" key="3">
    <source>
        <dbReference type="Proteomes" id="UP001551189"/>
    </source>
</evidence>
<dbReference type="SUPFAM" id="SSF49464">
    <property type="entry name" value="Carboxypeptidase regulatory domain-like"/>
    <property type="match status" value="1"/>
</dbReference>
<proteinExistence type="predicted"/>
<comment type="caution">
    <text evidence="2">The sequence shown here is derived from an EMBL/GenBank/DDBJ whole genome shotgun (WGS) entry which is preliminary data.</text>
</comment>
<evidence type="ECO:0000256" key="1">
    <source>
        <dbReference type="SAM" id="MobiDB-lite"/>
    </source>
</evidence>
<dbReference type="Proteomes" id="UP001551189">
    <property type="component" value="Unassembled WGS sequence"/>
</dbReference>
<evidence type="ECO:0000313" key="2">
    <source>
        <dbReference type="EMBL" id="MEU6806244.1"/>
    </source>
</evidence>
<dbReference type="PROSITE" id="PS51257">
    <property type="entry name" value="PROKAR_LIPOPROTEIN"/>
    <property type="match status" value="1"/>
</dbReference>
<feature type="compositionally biased region" description="Gly residues" evidence="1">
    <location>
        <begin position="52"/>
        <end position="90"/>
    </location>
</feature>